<dbReference type="Gene3D" id="1.25.40.10">
    <property type="entry name" value="Tetratricopeptide repeat domain"/>
    <property type="match status" value="2"/>
</dbReference>
<dbReference type="PANTHER" id="PTHR11102">
    <property type="entry name" value="SEL-1-LIKE PROTEIN"/>
    <property type="match status" value="1"/>
</dbReference>
<dbReference type="EMBL" id="CAMXCH010000001">
    <property type="protein sequence ID" value="CAI3929988.1"/>
    <property type="molecule type" value="Genomic_DNA"/>
</dbReference>
<accession>A0ABM9HKS5</accession>
<name>A0ABM9HKS5_9PROT</name>
<dbReference type="RefSeq" id="WP_282023303.1">
    <property type="nucleotide sequence ID" value="NZ_CAMXCH010000001.1"/>
</dbReference>
<dbReference type="Proteomes" id="UP001154272">
    <property type="component" value="Unassembled WGS sequence"/>
</dbReference>
<dbReference type="Pfam" id="PF08238">
    <property type="entry name" value="Sel1"/>
    <property type="match status" value="5"/>
</dbReference>
<sequence length="327" mass="36833">MFIKLYVMITSLFCAFFLIEVTGYAQHSSVKMPAVNQEAGVEILPQNTDPEIIVIFEKAKQGNAKAQASIGTFYDMGIGLPQDTKKAIYWYEKAANQGIEDAQYTLAILYEFGLGIPENQTKAAFWYTKSALQGNTKAQLVLATMYYEGRGVKEDEKEAKKWLEIAAKKGNSEAKYYLNQMQLSPEEKKLTITDKDYDEGLKKDAADGNWDAQQELKFLSDFKGNSALDQHVISWFEERASQGDVNAQYALGMIYMRGIKVPVDYTKAAKWLGEAVKQGSNGAKYELGMLYVQGKGVKQNIELAKSYFKQVCDTHVKEACEMYEETK</sequence>
<dbReference type="InterPro" id="IPR011990">
    <property type="entry name" value="TPR-like_helical_dom_sf"/>
</dbReference>
<dbReference type="SMART" id="SM00671">
    <property type="entry name" value="SEL1"/>
    <property type="match status" value="5"/>
</dbReference>
<gene>
    <name evidence="1" type="ORF">R83534S58_LOCUS473</name>
</gene>
<organism evidence="1 2">
    <name type="scientific">Commensalibacter papalotli</name>
    <name type="common">ex Botero et al. 2024</name>
    <dbReference type="NCBI Taxonomy" id="2972766"/>
    <lineage>
        <taxon>Bacteria</taxon>
        <taxon>Pseudomonadati</taxon>
        <taxon>Pseudomonadota</taxon>
        <taxon>Alphaproteobacteria</taxon>
        <taxon>Acetobacterales</taxon>
        <taxon>Acetobacteraceae</taxon>
    </lineage>
</organism>
<dbReference type="SUPFAM" id="SSF81901">
    <property type="entry name" value="HCP-like"/>
    <property type="match status" value="2"/>
</dbReference>
<evidence type="ECO:0000313" key="1">
    <source>
        <dbReference type="EMBL" id="CAI3929988.1"/>
    </source>
</evidence>
<dbReference type="InterPro" id="IPR006597">
    <property type="entry name" value="Sel1-like"/>
</dbReference>
<dbReference type="InterPro" id="IPR050767">
    <property type="entry name" value="Sel1_AlgK"/>
</dbReference>
<dbReference type="PANTHER" id="PTHR11102:SF160">
    <property type="entry name" value="ERAD-ASSOCIATED E3 UBIQUITIN-PROTEIN LIGASE COMPONENT HRD3"/>
    <property type="match status" value="1"/>
</dbReference>
<protein>
    <recommendedName>
        <fullName evidence="3">Sel1 repeat family protein</fullName>
    </recommendedName>
</protein>
<reference evidence="1" key="1">
    <citation type="submission" date="2022-10" db="EMBL/GenBank/DDBJ databases">
        <authorList>
            <person name="Botero Cardona J."/>
        </authorList>
    </citation>
    <scope>NUCLEOTIDE SEQUENCE</scope>
    <source>
        <strain evidence="1">R-83534</strain>
    </source>
</reference>
<keyword evidence="2" id="KW-1185">Reference proteome</keyword>
<evidence type="ECO:0000313" key="2">
    <source>
        <dbReference type="Proteomes" id="UP001154272"/>
    </source>
</evidence>
<comment type="caution">
    <text evidence="1">The sequence shown here is derived from an EMBL/GenBank/DDBJ whole genome shotgun (WGS) entry which is preliminary data.</text>
</comment>
<evidence type="ECO:0008006" key="3">
    <source>
        <dbReference type="Google" id="ProtNLM"/>
    </source>
</evidence>
<proteinExistence type="predicted"/>